<keyword evidence="3" id="KW-1185">Reference proteome</keyword>
<feature type="compositionally biased region" description="Low complexity" evidence="1">
    <location>
        <begin position="878"/>
        <end position="892"/>
    </location>
</feature>
<reference evidence="2" key="1">
    <citation type="submission" date="2022-07" db="EMBL/GenBank/DDBJ databases">
        <title>The genome of Lyophyllum shimeji provides insight into the initial evolution of ectomycorrhizal fungal genome.</title>
        <authorList>
            <person name="Kobayashi Y."/>
            <person name="Shibata T."/>
            <person name="Hirakawa H."/>
            <person name="Shigenobu S."/>
            <person name="Nishiyama T."/>
            <person name="Yamada A."/>
            <person name="Hasebe M."/>
            <person name="Kawaguchi M."/>
        </authorList>
    </citation>
    <scope>NUCLEOTIDE SEQUENCE</scope>
    <source>
        <strain evidence="2">AT787</strain>
    </source>
</reference>
<feature type="region of interest" description="Disordered" evidence="1">
    <location>
        <begin position="14"/>
        <end position="105"/>
    </location>
</feature>
<dbReference type="EMBL" id="BRPK01000007">
    <property type="protein sequence ID" value="GLB40117.1"/>
    <property type="molecule type" value="Genomic_DNA"/>
</dbReference>
<feature type="compositionally biased region" description="Basic and acidic residues" evidence="1">
    <location>
        <begin position="551"/>
        <end position="561"/>
    </location>
</feature>
<feature type="compositionally biased region" description="Basic and acidic residues" evidence="1">
    <location>
        <begin position="260"/>
        <end position="269"/>
    </location>
</feature>
<feature type="compositionally biased region" description="Low complexity" evidence="1">
    <location>
        <begin position="194"/>
        <end position="208"/>
    </location>
</feature>
<evidence type="ECO:0000313" key="3">
    <source>
        <dbReference type="Proteomes" id="UP001063166"/>
    </source>
</evidence>
<feature type="compositionally biased region" description="Acidic residues" evidence="1">
    <location>
        <begin position="322"/>
        <end position="340"/>
    </location>
</feature>
<dbReference type="OrthoDB" id="3064136at2759"/>
<comment type="caution">
    <text evidence="2">The sequence shown here is derived from an EMBL/GenBank/DDBJ whole genome shotgun (WGS) entry which is preliminary data.</text>
</comment>
<feature type="compositionally biased region" description="Pro residues" evidence="1">
    <location>
        <begin position="39"/>
        <end position="59"/>
    </location>
</feature>
<dbReference type="AlphaFoldDB" id="A0A9P3PP93"/>
<feature type="compositionally biased region" description="Acidic residues" evidence="1">
    <location>
        <begin position="143"/>
        <end position="153"/>
    </location>
</feature>
<protein>
    <submittedName>
        <fullName evidence="2">Uncharacterized protein</fullName>
    </submittedName>
</protein>
<feature type="compositionally biased region" description="Low complexity" evidence="1">
    <location>
        <begin position="589"/>
        <end position="623"/>
    </location>
</feature>
<sequence length="981" mass="102972">MQPLLCQCECDGCKTETHGARRSPPGLVPRPAHPHPAHPHQPQPAAVPPPSTPLPPVPGPSRISGHESLLLLSASLARQSSRMSTASDITRPPSAAEPPHSPTIQPRTIAFSISEENMPTPRKHHANESISEIDVRDILNAVPDDDPPTDTDDILAALPKPAPRTPLPARKSKHTLSLADPIDPHTIPGGGSITRSFTFPSASSPSPRKTVFHDDKDDNDVPPRSPPSPDIGTILSKTPRPVLRSSGSRSRVSSTSSKASRPELRRRASEGVTSTRTRTASTRRNHPRVSDPTSTSRTTTPSELPYVTPYRNYGDSPYGIYGDEELEGQPAEQEDDDDDDTRSWIDHDEYGKPLVPPKKRRWEEGKRLAMERLERQLEGEGSESEEGSDSSLDLHTPLPHLMVRQGMLSPRSKLIAAPLIGARDSVASLASTTTMNSTTTKGSGLLKDSRDTEKRRARHKDGRLLRGGIGLTTGLGWSDSEDEDAPSALTRRLSALASTPSLSRMPSTASSARARSAVHPLSRSYSSGQLYDDGDGGDVDEWGARRPRAGQSEDTHAERARTPTRWSSHSLPSLKPRTGNANGNGGPPTSWGTRTRTKRSGSGSRASVASSAGSSVSVRGEMIPEGEEEEGGASGMGNNHMTPSPSTASSLSIPLPLTPQDGEALAVEEGKAAGGGGGGGGLGPVQLKREKSLPPLPPVLRRSPGSSNLGGLSAMQARKEQREQQALLSKSVGPGSRLPETTTRQRTISAGSAVRVARTSQEGGGGGAARVRTSQEGGAVRATTTPLGLTASAKSTPSAPTLMSSPRPLRLTQAPLLGNANANPPPSSTLPSPYLRPKSTTGDRPAVPVPSVAGGGGGAASFPYNLRARSPMPPPGGSLPSTPSTPGTPTTPAERPKPRTGTGMVYRSSGSGGGGSIGTRMRLPSTAAARQQAAGAGAGRGRGREREGRSGLGWRCDALYRAGANFRSFLCDTISLFIPGV</sequence>
<feature type="compositionally biased region" description="Basic and acidic residues" evidence="1">
    <location>
        <begin position="211"/>
        <end position="221"/>
    </location>
</feature>
<evidence type="ECO:0000313" key="2">
    <source>
        <dbReference type="EMBL" id="GLB40117.1"/>
    </source>
</evidence>
<feature type="compositionally biased region" description="Low complexity" evidence="1">
    <location>
        <begin position="507"/>
        <end position="517"/>
    </location>
</feature>
<feature type="compositionally biased region" description="Acidic residues" evidence="1">
    <location>
        <begin position="532"/>
        <end position="541"/>
    </location>
</feature>
<feature type="region of interest" description="Disordered" evidence="1">
    <location>
        <begin position="138"/>
        <end position="394"/>
    </location>
</feature>
<accession>A0A9P3PP93</accession>
<name>A0A9P3PP93_LYOSH</name>
<feature type="compositionally biased region" description="Low complexity" evidence="1">
    <location>
        <begin position="68"/>
        <end position="82"/>
    </location>
</feature>
<organism evidence="2 3">
    <name type="scientific">Lyophyllum shimeji</name>
    <name type="common">Hon-shimeji</name>
    <name type="synonym">Tricholoma shimeji</name>
    <dbReference type="NCBI Taxonomy" id="47721"/>
    <lineage>
        <taxon>Eukaryota</taxon>
        <taxon>Fungi</taxon>
        <taxon>Dikarya</taxon>
        <taxon>Basidiomycota</taxon>
        <taxon>Agaricomycotina</taxon>
        <taxon>Agaricomycetes</taxon>
        <taxon>Agaricomycetidae</taxon>
        <taxon>Agaricales</taxon>
        <taxon>Tricholomatineae</taxon>
        <taxon>Lyophyllaceae</taxon>
        <taxon>Lyophyllum</taxon>
    </lineage>
</organism>
<proteinExistence type="predicted"/>
<feature type="compositionally biased region" description="Polar residues" evidence="1">
    <location>
        <begin position="739"/>
        <end position="750"/>
    </location>
</feature>
<feature type="compositionally biased region" description="Polar residues" evidence="1">
    <location>
        <begin position="772"/>
        <end position="804"/>
    </location>
</feature>
<dbReference type="Proteomes" id="UP001063166">
    <property type="component" value="Unassembled WGS sequence"/>
</dbReference>
<feature type="compositionally biased region" description="Polar residues" evidence="1">
    <location>
        <begin position="497"/>
        <end position="506"/>
    </location>
</feature>
<feature type="compositionally biased region" description="Low complexity" evidence="1">
    <location>
        <begin position="244"/>
        <end position="259"/>
    </location>
</feature>
<evidence type="ECO:0000256" key="1">
    <source>
        <dbReference type="SAM" id="MobiDB-lite"/>
    </source>
</evidence>
<feature type="region of interest" description="Disordered" evidence="1">
    <location>
        <begin position="497"/>
        <end position="950"/>
    </location>
</feature>
<feature type="compositionally biased region" description="Basic and acidic residues" evidence="1">
    <location>
        <begin position="341"/>
        <end position="351"/>
    </location>
</feature>
<feature type="compositionally biased region" description="Low complexity" evidence="1">
    <location>
        <begin position="433"/>
        <end position="443"/>
    </location>
</feature>
<feature type="compositionally biased region" description="Gly residues" evidence="1">
    <location>
        <begin position="672"/>
        <end position="683"/>
    </location>
</feature>
<feature type="compositionally biased region" description="Basic and acidic residues" evidence="1">
    <location>
        <begin position="361"/>
        <end position="378"/>
    </location>
</feature>
<feature type="compositionally biased region" description="Low complexity" evidence="1">
    <location>
        <begin position="290"/>
        <end position="302"/>
    </location>
</feature>
<gene>
    <name evidence="2" type="ORF">LshimejAT787_0706270</name>
</gene>
<feature type="compositionally biased region" description="Polar residues" evidence="1">
    <location>
        <begin position="639"/>
        <end position="652"/>
    </location>
</feature>
<feature type="region of interest" description="Disordered" evidence="1">
    <location>
        <begin position="433"/>
        <end position="460"/>
    </location>
</feature>